<dbReference type="PROSITE" id="PS50082">
    <property type="entry name" value="WD_REPEATS_2"/>
    <property type="match status" value="2"/>
</dbReference>
<evidence type="ECO:0000313" key="8">
    <source>
        <dbReference type="EMBL" id="OHT02211.1"/>
    </source>
</evidence>
<dbReference type="InterPro" id="IPR015943">
    <property type="entry name" value="WD40/YVTN_repeat-like_dom_sf"/>
</dbReference>
<organism evidence="8 9">
    <name type="scientific">Tritrichomonas foetus</name>
    <dbReference type="NCBI Taxonomy" id="1144522"/>
    <lineage>
        <taxon>Eukaryota</taxon>
        <taxon>Metamonada</taxon>
        <taxon>Parabasalia</taxon>
        <taxon>Tritrichomonadida</taxon>
        <taxon>Tritrichomonadidae</taxon>
        <taxon>Tritrichomonas</taxon>
    </lineage>
</organism>
<reference evidence="8" key="1">
    <citation type="submission" date="2016-10" db="EMBL/GenBank/DDBJ databases">
        <authorList>
            <person name="Benchimol M."/>
            <person name="Almeida L.G."/>
            <person name="Vasconcelos A.T."/>
            <person name="Perreira-Neves A."/>
            <person name="Rosa I.A."/>
            <person name="Tasca T."/>
            <person name="Bogo M.R."/>
            <person name="de Souza W."/>
        </authorList>
    </citation>
    <scope>NUCLEOTIDE SEQUENCE [LARGE SCALE GENOMIC DNA]</scope>
    <source>
        <strain evidence="8">K</strain>
    </source>
</reference>
<dbReference type="Proteomes" id="UP000179807">
    <property type="component" value="Unassembled WGS sequence"/>
</dbReference>
<dbReference type="InterPro" id="IPR033010">
    <property type="entry name" value="Cdc20/Fizzy"/>
</dbReference>
<dbReference type="OrthoDB" id="10263272at2759"/>
<dbReference type="GeneID" id="94842248"/>
<evidence type="ECO:0000256" key="5">
    <source>
        <dbReference type="ARBA" id="ARBA00023306"/>
    </source>
</evidence>
<dbReference type="VEuPathDB" id="TrichDB:TRFO_30781"/>
<dbReference type="InterPro" id="IPR036322">
    <property type="entry name" value="WD40_repeat_dom_sf"/>
</dbReference>
<feature type="compositionally biased region" description="Polar residues" evidence="7">
    <location>
        <begin position="1"/>
        <end position="16"/>
    </location>
</feature>
<keyword evidence="2" id="KW-0132">Cell division</keyword>
<dbReference type="RefSeq" id="XP_068355347.1">
    <property type="nucleotide sequence ID" value="XM_068507544.1"/>
</dbReference>
<dbReference type="AlphaFoldDB" id="A0A1J4JT11"/>
<dbReference type="Gene3D" id="2.130.10.10">
    <property type="entry name" value="YVTN repeat-like/Quinoprotein amine dehydrogenase"/>
    <property type="match status" value="1"/>
</dbReference>
<evidence type="ECO:0000256" key="1">
    <source>
        <dbReference type="ARBA" id="ARBA00022574"/>
    </source>
</evidence>
<dbReference type="PANTHER" id="PTHR19918">
    <property type="entry name" value="CELL DIVISION CYCLE 20 CDC20 FIZZY -RELATED"/>
    <property type="match status" value="1"/>
</dbReference>
<evidence type="ECO:0008006" key="10">
    <source>
        <dbReference type="Google" id="ProtNLM"/>
    </source>
</evidence>
<keyword evidence="3" id="KW-0677">Repeat</keyword>
<dbReference type="EMBL" id="MLAK01000877">
    <property type="protein sequence ID" value="OHT02211.1"/>
    <property type="molecule type" value="Genomic_DNA"/>
</dbReference>
<dbReference type="InterPro" id="IPR019775">
    <property type="entry name" value="WD40_repeat_CS"/>
</dbReference>
<dbReference type="PROSITE" id="PS50294">
    <property type="entry name" value="WD_REPEATS_REGION"/>
    <property type="match status" value="2"/>
</dbReference>
<dbReference type="Pfam" id="PF00400">
    <property type="entry name" value="WD40"/>
    <property type="match status" value="2"/>
</dbReference>
<sequence length="408" mass="45414">MYLSNSSSFLGSGTPTKQDRFSRSNTVHTIKFKSSDFHLQKSPCEKDRFFQSERKTSRPRLNSVPSDRENVINELPVKSKSPFFEKSPRPPIPSIPHKHSAPIVIDKVLDAPDVYDNPPVKLIDFSKKNELAVALGNSVYIWDNGKVTQLLEADTPITCLCWTDNGIVISARGEVELWDPVRCSLIRSLNSHIEMCTTASFVGHRLVSGGVDGMINITDTRSATSMAYNSYHNTITSLSWSPDGIHFASAGSDSKVCIWGDQKRRTFKIGSPTYGVSWISQNIFAVGESNETGDIIITNLSHEIEQVRINTDASISGLCYNDKWGLAVSHRNNMSNWELWAPAELKRIGSYHGHTSDIVGITGSQDGNFIATIGTDESLRLWELREPRSRTPRGNTFHKSMSIGLPLR</sequence>
<evidence type="ECO:0000256" key="4">
    <source>
        <dbReference type="ARBA" id="ARBA00022776"/>
    </source>
</evidence>
<feature type="repeat" description="WD" evidence="6">
    <location>
        <begin position="228"/>
        <end position="259"/>
    </location>
</feature>
<dbReference type="GO" id="GO:0010997">
    <property type="term" value="F:anaphase-promoting complex binding"/>
    <property type="evidence" value="ECO:0007669"/>
    <property type="project" value="InterPro"/>
</dbReference>
<evidence type="ECO:0000313" key="9">
    <source>
        <dbReference type="Proteomes" id="UP000179807"/>
    </source>
</evidence>
<feature type="region of interest" description="Disordered" evidence="7">
    <location>
        <begin position="1"/>
        <end position="23"/>
    </location>
</feature>
<dbReference type="GO" id="GO:0031145">
    <property type="term" value="P:anaphase-promoting complex-dependent catabolic process"/>
    <property type="evidence" value="ECO:0007669"/>
    <property type="project" value="TreeGrafter"/>
</dbReference>
<dbReference type="InterPro" id="IPR001680">
    <property type="entry name" value="WD40_rpt"/>
</dbReference>
<evidence type="ECO:0000256" key="7">
    <source>
        <dbReference type="SAM" id="MobiDB-lite"/>
    </source>
</evidence>
<comment type="caution">
    <text evidence="8">The sequence shown here is derived from an EMBL/GenBank/DDBJ whole genome shotgun (WGS) entry which is preliminary data.</text>
</comment>
<gene>
    <name evidence="8" type="ORF">TRFO_30781</name>
</gene>
<dbReference type="SMART" id="SM00320">
    <property type="entry name" value="WD40"/>
    <property type="match status" value="4"/>
</dbReference>
<keyword evidence="5" id="KW-0131">Cell cycle</keyword>
<dbReference type="PANTHER" id="PTHR19918:SF8">
    <property type="entry name" value="FI02843P"/>
    <property type="match status" value="1"/>
</dbReference>
<evidence type="ECO:0000256" key="2">
    <source>
        <dbReference type="ARBA" id="ARBA00022618"/>
    </source>
</evidence>
<name>A0A1J4JT11_9EUKA</name>
<dbReference type="GO" id="GO:1905786">
    <property type="term" value="P:positive regulation of anaphase-promoting complex-dependent catabolic process"/>
    <property type="evidence" value="ECO:0007669"/>
    <property type="project" value="TreeGrafter"/>
</dbReference>
<keyword evidence="1 6" id="KW-0853">WD repeat</keyword>
<dbReference type="PROSITE" id="PS00678">
    <property type="entry name" value="WD_REPEATS_1"/>
    <property type="match status" value="1"/>
</dbReference>
<evidence type="ECO:0000256" key="3">
    <source>
        <dbReference type="ARBA" id="ARBA00022737"/>
    </source>
</evidence>
<keyword evidence="9" id="KW-1185">Reference proteome</keyword>
<dbReference type="GO" id="GO:0005680">
    <property type="term" value="C:anaphase-promoting complex"/>
    <property type="evidence" value="ECO:0007669"/>
    <property type="project" value="TreeGrafter"/>
</dbReference>
<dbReference type="SUPFAM" id="SSF50978">
    <property type="entry name" value="WD40 repeat-like"/>
    <property type="match status" value="1"/>
</dbReference>
<dbReference type="GO" id="GO:0051301">
    <property type="term" value="P:cell division"/>
    <property type="evidence" value="ECO:0007669"/>
    <property type="project" value="UniProtKB-KW"/>
</dbReference>
<accession>A0A1J4JT11</accession>
<proteinExistence type="predicted"/>
<keyword evidence="4" id="KW-0498">Mitosis</keyword>
<evidence type="ECO:0000256" key="6">
    <source>
        <dbReference type="PROSITE-ProRule" id="PRU00221"/>
    </source>
</evidence>
<feature type="repeat" description="WD" evidence="6">
    <location>
        <begin position="351"/>
        <end position="392"/>
    </location>
</feature>
<dbReference type="GO" id="GO:1990757">
    <property type="term" value="F:ubiquitin ligase activator activity"/>
    <property type="evidence" value="ECO:0007669"/>
    <property type="project" value="TreeGrafter"/>
</dbReference>
<protein>
    <recommendedName>
        <fullName evidence="10">Anaphase-promoting complex subunit 4 WD40 domain-containing protein</fullName>
    </recommendedName>
</protein>